<proteinExistence type="predicted"/>
<dbReference type="AlphaFoldDB" id="A0A9P5VJ68"/>
<organism evidence="1 2">
    <name type="scientific">Podila minutissima</name>
    <dbReference type="NCBI Taxonomy" id="64525"/>
    <lineage>
        <taxon>Eukaryota</taxon>
        <taxon>Fungi</taxon>
        <taxon>Fungi incertae sedis</taxon>
        <taxon>Mucoromycota</taxon>
        <taxon>Mortierellomycotina</taxon>
        <taxon>Mortierellomycetes</taxon>
        <taxon>Mortierellales</taxon>
        <taxon>Mortierellaceae</taxon>
        <taxon>Podila</taxon>
    </lineage>
</organism>
<dbReference type="Proteomes" id="UP000696485">
    <property type="component" value="Unassembled WGS sequence"/>
</dbReference>
<evidence type="ECO:0000313" key="2">
    <source>
        <dbReference type="Proteomes" id="UP000696485"/>
    </source>
</evidence>
<name>A0A9P5VJ68_9FUNG</name>
<dbReference type="EMBL" id="JAAAUY010000695">
    <property type="protein sequence ID" value="KAF9327161.1"/>
    <property type="molecule type" value="Genomic_DNA"/>
</dbReference>
<evidence type="ECO:0000313" key="1">
    <source>
        <dbReference type="EMBL" id="KAF9327161.1"/>
    </source>
</evidence>
<accession>A0A9P5VJ68</accession>
<gene>
    <name evidence="1" type="ORF">BG006_009495</name>
</gene>
<feature type="non-terminal residue" evidence="1">
    <location>
        <position position="256"/>
    </location>
</feature>
<comment type="caution">
    <text evidence="1">The sequence shown here is derived from an EMBL/GenBank/DDBJ whole genome shotgun (WGS) entry which is preliminary data.</text>
</comment>
<sequence>MPSLFKNIFGLKTQRQKGSFRRMILEDYRWKNSVNNELSSNHSQQQWSRVAKRLQRRCTQLRKGGGERYKPTGRPATVAFGKFGGCIRTIPDVHALWTYLEAPKRRSESSKTPPQPAKEDTGAFELLEHFLSRSTVHLVIEAQDDPLLFGFDSDDSDHGLARAMMSGGDDDDSDDEIERHPLSTWSFKEILASTSSKLEKLSLVIDSWDASEPDPDISVVGRSEVLVGFRELRIISPGKTPGSIRCRDWLWKHARG</sequence>
<reference evidence="1" key="1">
    <citation type="journal article" date="2020" name="Fungal Divers.">
        <title>Resolving the Mortierellaceae phylogeny through synthesis of multi-gene phylogenetics and phylogenomics.</title>
        <authorList>
            <person name="Vandepol N."/>
            <person name="Liber J."/>
            <person name="Desiro A."/>
            <person name="Na H."/>
            <person name="Kennedy M."/>
            <person name="Barry K."/>
            <person name="Grigoriev I.V."/>
            <person name="Miller A.N."/>
            <person name="O'Donnell K."/>
            <person name="Stajich J.E."/>
            <person name="Bonito G."/>
        </authorList>
    </citation>
    <scope>NUCLEOTIDE SEQUENCE</scope>
    <source>
        <strain evidence="1">NVP1</strain>
    </source>
</reference>
<keyword evidence="2" id="KW-1185">Reference proteome</keyword>
<protein>
    <submittedName>
        <fullName evidence="1">Uncharacterized protein</fullName>
    </submittedName>
</protein>